<name>A0A835M303_9MAGN</name>
<proteinExistence type="predicted"/>
<dbReference type="Gene3D" id="3.30.200.20">
    <property type="entry name" value="Phosphorylase Kinase, domain 1"/>
    <property type="match status" value="1"/>
</dbReference>
<dbReference type="AlphaFoldDB" id="A0A835M303"/>
<keyword evidence="1" id="KW-1133">Transmembrane helix</keyword>
<accession>A0A835M303</accession>
<dbReference type="Proteomes" id="UP000631114">
    <property type="component" value="Unassembled WGS sequence"/>
</dbReference>
<keyword evidence="3" id="KW-1185">Reference proteome</keyword>
<feature type="transmembrane region" description="Helical" evidence="1">
    <location>
        <begin position="246"/>
        <end position="265"/>
    </location>
</feature>
<protein>
    <submittedName>
        <fullName evidence="2">Uncharacterized protein</fullName>
    </submittedName>
</protein>
<evidence type="ECO:0000256" key="1">
    <source>
        <dbReference type="SAM" id="Phobius"/>
    </source>
</evidence>
<reference evidence="2 3" key="1">
    <citation type="submission" date="2020-10" db="EMBL/GenBank/DDBJ databases">
        <title>The Coptis chinensis genome and diversification of protoberbering-type alkaloids.</title>
        <authorList>
            <person name="Wang B."/>
            <person name="Shu S."/>
            <person name="Song C."/>
            <person name="Liu Y."/>
        </authorList>
    </citation>
    <scope>NUCLEOTIDE SEQUENCE [LARGE SCALE GENOMIC DNA]</scope>
    <source>
        <strain evidence="2">HL-2020</strain>
        <tissue evidence="2">Leaf</tissue>
    </source>
</reference>
<keyword evidence="1" id="KW-0812">Transmembrane</keyword>
<organism evidence="2 3">
    <name type="scientific">Coptis chinensis</name>
    <dbReference type="NCBI Taxonomy" id="261450"/>
    <lineage>
        <taxon>Eukaryota</taxon>
        <taxon>Viridiplantae</taxon>
        <taxon>Streptophyta</taxon>
        <taxon>Embryophyta</taxon>
        <taxon>Tracheophyta</taxon>
        <taxon>Spermatophyta</taxon>
        <taxon>Magnoliopsida</taxon>
        <taxon>Ranunculales</taxon>
        <taxon>Ranunculaceae</taxon>
        <taxon>Coptidoideae</taxon>
        <taxon>Coptis</taxon>
    </lineage>
</organism>
<sequence>MSWFFIQIIMTPSCTYRLSYVEGQFPKKNQEDRDYNTSVASSSSVTSEKLYPILNVAKPSDRSRASRKCTSDVSFADYGNSLSRLSTEQYDRWHSDGDGKVDVAQTPKPMLDDVAELEIPWEHLYIGERIGLAGGDCGIVTYGEMHFFNIILLDYSSAFGRIGSYGEVYRADWNGMEAAIKKFLDQDFYGDALDKFKSEDPLRGGTDDLVKDLIAFIHVGDQAALAKDAVLITPRRCMVPKFMVKYATGFVAFVAGMACLVGVAFSSKLITSLAKSFELKPCLSAYESNPELVVELFSSSLKRAESVMPKEVYGDRDTSKTSGPSKLVAVKDLKATP</sequence>
<comment type="caution">
    <text evidence="2">The sequence shown here is derived from an EMBL/GenBank/DDBJ whole genome shotgun (WGS) entry which is preliminary data.</text>
</comment>
<keyword evidence="1" id="KW-0472">Membrane</keyword>
<evidence type="ECO:0000313" key="3">
    <source>
        <dbReference type="Proteomes" id="UP000631114"/>
    </source>
</evidence>
<dbReference type="EMBL" id="JADFTS010000004">
    <property type="protein sequence ID" value="KAF9612159.1"/>
    <property type="molecule type" value="Genomic_DNA"/>
</dbReference>
<gene>
    <name evidence="2" type="ORF">IFM89_038347</name>
</gene>
<dbReference type="OrthoDB" id="1937654at2759"/>
<evidence type="ECO:0000313" key="2">
    <source>
        <dbReference type="EMBL" id="KAF9612159.1"/>
    </source>
</evidence>